<evidence type="ECO:0000256" key="10">
    <source>
        <dbReference type="SAM" id="MobiDB-lite"/>
    </source>
</evidence>
<evidence type="ECO:0000313" key="13">
    <source>
        <dbReference type="Proteomes" id="UP001465755"/>
    </source>
</evidence>
<dbReference type="AlphaFoldDB" id="A0AAW1PF82"/>
<dbReference type="PANTHER" id="PTHR23076">
    <property type="entry name" value="METALLOPROTEASE M41 FTSH"/>
    <property type="match status" value="1"/>
</dbReference>
<keyword evidence="4" id="KW-0547">Nucleotide-binding</keyword>
<dbReference type="Gene3D" id="1.10.8.60">
    <property type="match status" value="1"/>
</dbReference>
<keyword evidence="5" id="KW-0378">Hydrolase</keyword>
<dbReference type="Gene3D" id="1.20.58.760">
    <property type="entry name" value="Peptidase M41"/>
    <property type="match status" value="1"/>
</dbReference>
<dbReference type="EMBL" id="JALJOQ010000037">
    <property type="protein sequence ID" value="KAK9806474.1"/>
    <property type="molecule type" value="Genomic_DNA"/>
</dbReference>
<evidence type="ECO:0000259" key="11">
    <source>
        <dbReference type="SMART" id="SM00382"/>
    </source>
</evidence>
<evidence type="ECO:0000256" key="5">
    <source>
        <dbReference type="ARBA" id="ARBA00022801"/>
    </source>
</evidence>
<dbReference type="GO" id="GO:0004176">
    <property type="term" value="F:ATP-dependent peptidase activity"/>
    <property type="evidence" value="ECO:0007669"/>
    <property type="project" value="InterPro"/>
</dbReference>
<keyword evidence="8" id="KW-1133">Transmembrane helix</keyword>
<evidence type="ECO:0000313" key="12">
    <source>
        <dbReference type="EMBL" id="KAK9806474.1"/>
    </source>
</evidence>
<dbReference type="GO" id="GO:0016887">
    <property type="term" value="F:ATP hydrolysis activity"/>
    <property type="evidence" value="ECO:0007669"/>
    <property type="project" value="InterPro"/>
</dbReference>
<evidence type="ECO:0000256" key="3">
    <source>
        <dbReference type="ARBA" id="ARBA00022692"/>
    </source>
</evidence>
<protein>
    <recommendedName>
        <fullName evidence="11">AAA+ ATPase domain-containing protein</fullName>
    </recommendedName>
</protein>
<evidence type="ECO:0000256" key="2">
    <source>
        <dbReference type="ARBA" id="ARBA00022670"/>
    </source>
</evidence>
<keyword evidence="3" id="KW-0812">Transmembrane</keyword>
<keyword evidence="7" id="KW-0809">Transit peptide</keyword>
<dbReference type="GO" id="GO:0004222">
    <property type="term" value="F:metalloendopeptidase activity"/>
    <property type="evidence" value="ECO:0007669"/>
    <property type="project" value="InterPro"/>
</dbReference>
<dbReference type="Proteomes" id="UP001465755">
    <property type="component" value="Unassembled WGS sequence"/>
</dbReference>
<dbReference type="InterPro" id="IPR003593">
    <property type="entry name" value="AAA+_ATPase"/>
</dbReference>
<evidence type="ECO:0000256" key="8">
    <source>
        <dbReference type="ARBA" id="ARBA00022989"/>
    </source>
</evidence>
<evidence type="ECO:0000256" key="1">
    <source>
        <dbReference type="ARBA" id="ARBA00004141"/>
    </source>
</evidence>
<comment type="subcellular location">
    <subcellularLocation>
        <location evidence="1">Membrane</location>
        <topology evidence="1">Multi-pass membrane protein</topology>
    </subcellularLocation>
</comment>
<dbReference type="SUPFAM" id="SSF52540">
    <property type="entry name" value="P-loop containing nucleoside triphosphate hydrolases"/>
    <property type="match status" value="1"/>
</dbReference>
<dbReference type="GO" id="GO:0016020">
    <property type="term" value="C:membrane"/>
    <property type="evidence" value="ECO:0007669"/>
    <property type="project" value="UniProtKB-SubCell"/>
</dbReference>
<dbReference type="PANTHER" id="PTHR23076:SF37">
    <property type="entry name" value="ATP-DEPENDENT ZINC METALLOPROTEASE FTSH 4, MITOCHONDRIAL"/>
    <property type="match status" value="1"/>
</dbReference>
<dbReference type="Pfam" id="PF00004">
    <property type="entry name" value="AAA"/>
    <property type="match status" value="1"/>
</dbReference>
<organism evidence="12 13">
    <name type="scientific">Symbiochloris irregularis</name>
    <dbReference type="NCBI Taxonomy" id="706552"/>
    <lineage>
        <taxon>Eukaryota</taxon>
        <taxon>Viridiplantae</taxon>
        <taxon>Chlorophyta</taxon>
        <taxon>core chlorophytes</taxon>
        <taxon>Trebouxiophyceae</taxon>
        <taxon>Trebouxiales</taxon>
        <taxon>Trebouxiaceae</taxon>
        <taxon>Symbiochloris</taxon>
    </lineage>
</organism>
<feature type="region of interest" description="Disordered" evidence="10">
    <location>
        <begin position="46"/>
        <end position="83"/>
    </location>
</feature>
<comment type="caution">
    <text evidence="12">The sequence shown here is derived from an EMBL/GenBank/DDBJ whole genome shotgun (WGS) entry which is preliminary data.</text>
</comment>
<reference evidence="12 13" key="1">
    <citation type="journal article" date="2024" name="Nat. Commun.">
        <title>Phylogenomics reveals the evolutionary origins of lichenization in chlorophyte algae.</title>
        <authorList>
            <person name="Puginier C."/>
            <person name="Libourel C."/>
            <person name="Otte J."/>
            <person name="Skaloud P."/>
            <person name="Haon M."/>
            <person name="Grisel S."/>
            <person name="Petersen M."/>
            <person name="Berrin J.G."/>
            <person name="Delaux P.M."/>
            <person name="Dal Grande F."/>
            <person name="Keller J."/>
        </authorList>
    </citation>
    <scope>NUCLEOTIDE SEQUENCE [LARGE SCALE GENOMIC DNA]</scope>
    <source>
        <strain evidence="12 13">SAG 2036</strain>
    </source>
</reference>
<evidence type="ECO:0000256" key="6">
    <source>
        <dbReference type="ARBA" id="ARBA00022840"/>
    </source>
</evidence>
<dbReference type="GO" id="GO:0045037">
    <property type="term" value="P:protein import into chloroplast stroma"/>
    <property type="evidence" value="ECO:0007669"/>
    <property type="project" value="TreeGrafter"/>
</dbReference>
<dbReference type="SUPFAM" id="SSF140990">
    <property type="entry name" value="FtsH protease domain-like"/>
    <property type="match status" value="1"/>
</dbReference>
<dbReference type="Pfam" id="PF17862">
    <property type="entry name" value="AAA_lid_3"/>
    <property type="match status" value="1"/>
</dbReference>
<feature type="region of interest" description="Disordered" evidence="10">
    <location>
        <begin position="924"/>
        <end position="956"/>
    </location>
</feature>
<dbReference type="InterPro" id="IPR003959">
    <property type="entry name" value="ATPase_AAA_core"/>
</dbReference>
<sequence length="963" mass="106186">MAVLELPPCGHVSGNYVRRPVLPRSVQLQTSDLRALGVPRRCNGLRALPRARQDPPKEYQAGQVDCPRPRGPPEDDLCQPSTSGSALQFEELDEASRKRTINAMLAAPLVAPSFDKAKEFGSLLKKTWKAAEERILFERLVPPVGMETISYARFMELMFNMKVKRIIILAEGTAAIVEVPAPGFESDQTSGVMDRFDDFIMYGKENPEWAMEKIRYYCELPGDFWEDGSFMQMLKENMNPQRGEDGRLQYAEMRKFDQVHPELQVLDPNEALPFMGEFVGFFQPMFFLVVLQVVLVAGQWIWKKVAKKKKDAKQELMEQYGAHRAMLYNIGQSSKDTGVRYKDVAGVDEVKADITEVMKMVLGDTRYQDMGAKPPRGILLEGPPGTGKTYLAKAMAGDSGLPFYSAVGSEFVEMFQGVAAARVRDLFKAARATAPSIIFIDEIDALGRARSAQADSGSQEREQGLLQLLYEMDGMKIDDKVLVIGATNRKNLLDEALLRPGRFDRSIYMGRPTVSNRVKILQVHAEGKPIPHEGSGRYPEEALLHQTAERTVGYSGAELAGLLNEASILAVRHQKMAIDLDLITEAIDKRTLGLSTGRLPDTEAKRRLATVEAGRAVVLALTPGIPQLERLSIAPRGPILSRLSFVYQEDYGGRPTGREHQMFSGAGSNAVEDTGPLGDYEIMCAMLVPMYAARATEIVFYGERGATLSTAPDIGRAGALAHWLVEQSSLHPLVRDLPVLHSMLPIENTALKFERHTARLIRTAYSRALDIIRERQDAIRTIAAELCDGSDLVEGSRIVELVRTTPVQKRDGPAGGDAAIALPREGESCEGSATFSCKGSGKSGLATFGVSIFQLWPRFEDLEISSGALADAAQVVLGRTDLQELTAQGFPKASADEVHEELQRTEVLDRLRAIRKWSDGPIKVMGGQDAPSFPPPPPDEPVYQGDGLTDWSDPAQDHAVIRY</sequence>
<gene>
    <name evidence="12" type="ORF">WJX73_000984</name>
</gene>
<keyword evidence="9" id="KW-0472">Membrane</keyword>
<keyword evidence="13" id="KW-1185">Reference proteome</keyword>
<proteinExistence type="predicted"/>
<keyword evidence="6" id="KW-0067">ATP-binding</keyword>
<keyword evidence="2" id="KW-0645">Protease</keyword>
<dbReference type="InterPro" id="IPR041569">
    <property type="entry name" value="AAA_lid_3"/>
</dbReference>
<feature type="domain" description="AAA+ ATPase" evidence="11">
    <location>
        <begin position="374"/>
        <end position="513"/>
    </location>
</feature>
<evidence type="ECO:0000256" key="9">
    <source>
        <dbReference type="ARBA" id="ARBA00023136"/>
    </source>
</evidence>
<dbReference type="GO" id="GO:0009507">
    <property type="term" value="C:chloroplast"/>
    <property type="evidence" value="ECO:0007669"/>
    <property type="project" value="TreeGrafter"/>
</dbReference>
<evidence type="ECO:0000256" key="4">
    <source>
        <dbReference type="ARBA" id="ARBA00022741"/>
    </source>
</evidence>
<dbReference type="GO" id="GO:0005524">
    <property type="term" value="F:ATP binding"/>
    <property type="evidence" value="ECO:0007669"/>
    <property type="project" value="UniProtKB-KW"/>
</dbReference>
<name>A0AAW1PF82_9CHLO</name>
<dbReference type="FunFam" id="3.40.50.300:FF:000277">
    <property type="entry name" value="ATP-dependent zinc metalloprotease FtsH"/>
    <property type="match status" value="1"/>
</dbReference>
<dbReference type="SMART" id="SM00382">
    <property type="entry name" value="AAA"/>
    <property type="match status" value="1"/>
</dbReference>
<evidence type="ECO:0000256" key="7">
    <source>
        <dbReference type="ARBA" id="ARBA00022946"/>
    </source>
</evidence>
<dbReference type="InterPro" id="IPR027417">
    <property type="entry name" value="P-loop_NTPase"/>
</dbReference>
<dbReference type="GO" id="GO:0006508">
    <property type="term" value="P:proteolysis"/>
    <property type="evidence" value="ECO:0007669"/>
    <property type="project" value="UniProtKB-KW"/>
</dbReference>
<dbReference type="InterPro" id="IPR037219">
    <property type="entry name" value="Peptidase_M41-like"/>
</dbReference>
<dbReference type="PROSITE" id="PS00674">
    <property type="entry name" value="AAA"/>
    <property type="match status" value="1"/>
</dbReference>
<dbReference type="InterPro" id="IPR003960">
    <property type="entry name" value="ATPase_AAA_CS"/>
</dbReference>
<dbReference type="Gene3D" id="3.40.50.300">
    <property type="entry name" value="P-loop containing nucleotide triphosphate hydrolases"/>
    <property type="match status" value="1"/>
</dbReference>
<accession>A0AAW1PF82</accession>